<reference evidence="5 6" key="1">
    <citation type="submission" date="2009-01" db="EMBL/GenBank/DDBJ databases">
        <authorList>
            <person name="Qin X."/>
            <person name="Bachman B."/>
            <person name="Battles P."/>
            <person name="Bell A."/>
            <person name="Bess C."/>
            <person name="Bickham C."/>
            <person name="Chaboub L."/>
            <person name="Chen D."/>
            <person name="Coyle M."/>
            <person name="Deiros D.R."/>
            <person name="Dinh H."/>
            <person name="Forbes L."/>
            <person name="Fowler G."/>
            <person name="Francisco L."/>
            <person name="Fu Q."/>
            <person name="Gubbala S."/>
            <person name="Hale W."/>
            <person name="Han Y."/>
            <person name="Hemphill L."/>
            <person name="Highlander S.K."/>
            <person name="Hirani K."/>
            <person name="Hogues M."/>
            <person name="Jackson L."/>
            <person name="Jakkamsetti A."/>
            <person name="Javaid M."/>
            <person name="Jiang H."/>
            <person name="Korchina V."/>
            <person name="Kovar C."/>
            <person name="Lara F."/>
            <person name="Lee S."/>
            <person name="Mata R."/>
            <person name="Mathew T."/>
            <person name="Moen C."/>
            <person name="Morales K."/>
            <person name="Munidasa M."/>
            <person name="Nazareth L."/>
            <person name="Ngo R."/>
            <person name="Nguyen L."/>
            <person name="Okwuonu G."/>
            <person name="Ongeri F."/>
            <person name="Patil S."/>
            <person name="Petrosino J."/>
            <person name="Pham C."/>
            <person name="Pham P."/>
            <person name="Pu L.-L."/>
            <person name="Puazo M."/>
            <person name="Raj R."/>
            <person name="Reid J."/>
            <person name="Rouhana J."/>
            <person name="Saada N."/>
            <person name="Shang Y."/>
            <person name="Simmons D."/>
            <person name="Thornton R."/>
            <person name="Warren J."/>
            <person name="Weissenberger G."/>
            <person name="Zhang J."/>
            <person name="Zhang L."/>
            <person name="Zhou C."/>
            <person name="Zhu D."/>
            <person name="Muzny D."/>
            <person name="Worley K."/>
            <person name="Gibbs R."/>
        </authorList>
    </citation>
    <scope>NUCLEOTIDE SEQUENCE [LARGE SCALE GENOMIC DNA]</scope>
    <source>
        <strain evidence="5 6">ATCC 33200</strain>
    </source>
</reference>
<dbReference type="GO" id="GO:0043418">
    <property type="term" value="P:homocysteine catabolic process"/>
    <property type="evidence" value="ECO:0007669"/>
    <property type="project" value="TreeGrafter"/>
</dbReference>
<dbReference type="SUPFAM" id="SSF54001">
    <property type="entry name" value="Cysteine proteinases"/>
    <property type="match status" value="1"/>
</dbReference>
<evidence type="ECO:0000313" key="5">
    <source>
        <dbReference type="EMBL" id="EEJ59080.1"/>
    </source>
</evidence>
<dbReference type="InterPro" id="IPR038765">
    <property type="entry name" value="Papain-like_cys_pep_sf"/>
</dbReference>
<dbReference type="Gene3D" id="3.90.70.10">
    <property type="entry name" value="Cysteine proteinases"/>
    <property type="match status" value="1"/>
</dbReference>
<proteinExistence type="predicted"/>
<evidence type="ECO:0000256" key="2">
    <source>
        <dbReference type="ARBA" id="ARBA00022670"/>
    </source>
</evidence>
<dbReference type="InterPro" id="IPR004134">
    <property type="entry name" value="Peptidase_C1B"/>
</dbReference>
<dbReference type="PANTHER" id="PTHR10363:SF2">
    <property type="entry name" value="BLEOMYCIN HYDROLASE"/>
    <property type="match status" value="1"/>
</dbReference>
<comment type="subcellular location">
    <subcellularLocation>
        <location evidence="1">Cytoplasm</location>
    </subcellularLocation>
</comment>
<organism evidence="5 6">
    <name type="scientific">Lactobacillus johnsonii ATCC 33200</name>
    <dbReference type="NCBI Taxonomy" id="525330"/>
    <lineage>
        <taxon>Bacteria</taxon>
        <taxon>Bacillati</taxon>
        <taxon>Bacillota</taxon>
        <taxon>Bacilli</taxon>
        <taxon>Lactobacillales</taxon>
        <taxon>Lactobacillaceae</taxon>
        <taxon>Lactobacillus</taxon>
    </lineage>
</organism>
<keyword evidence="2" id="KW-0645">Protease</keyword>
<evidence type="ECO:0000256" key="3">
    <source>
        <dbReference type="ARBA" id="ARBA00022801"/>
    </source>
</evidence>
<dbReference type="PANTHER" id="PTHR10363">
    <property type="entry name" value="BLEOMYCIN HYDROLASE"/>
    <property type="match status" value="1"/>
</dbReference>
<dbReference type="GO" id="GO:0070005">
    <property type="term" value="F:cysteine-type aminopeptidase activity"/>
    <property type="evidence" value="ECO:0007669"/>
    <property type="project" value="InterPro"/>
</dbReference>
<dbReference type="GO" id="GO:0006508">
    <property type="term" value="P:proteolysis"/>
    <property type="evidence" value="ECO:0007669"/>
    <property type="project" value="UniProtKB-KW"/>
</dbReference>
<dbReference type="Pfam" id="PF03051">
    <property type="entry name" value="Peptidase_C1_2"/>
    <property type="match status" value="1"/>
</dbReference>
<dbReference type="GO" id="GO:0009636">
    <property type="term" value="P:response to toxic substance"/>
    <property type="evidence" value="ECO:0007669"/>
    <property type="project" value="TreeGrafter"/>
</dbReference>
<sequence length="82" mass="9621">MPTHAMLICGVDLHDNEPTKWKVQNSWGDKPGHKGYFIMDNSWMDQYTYNTVVNKKHLTDTERVAYEKAEINLPYWTAMLSD</sequence>
<protein>
    <recommendedName>
        <fullName evidence="7">Bleomycin hydrolase</fullName>
    </recommendedName>
</protein>
<accession>C2E7N8</accession>
<dbReference type="Proteomes" id="UP000003491">
    <property type="component" value="Unassembled WGS sequence"/>
</dbReference>
<evidence type="ECO:0000256" key="4">
    <source>
        <dbReference type="ARBA" id="ARBA00022807"/>
    </source>
</evidence>
<comment type="caution">
    <text evidence="5">The sequence shown here is derived from an EMBL/GenBank/DDBJ whole genome shotgun (WGS) entry which is preliminary data.</text>
</comment>
<evidence type="ECO:0000313" key="6">
    <source>
        <dbReference type="Proteomes" id="UP000003491"/>
    </source>
</evidence>
<keyword evidence="3" id="KW-0378">Hydrolase</keyword>
<gene>
    <name evidence="5" type="ORF">HMPREF0528_1762</name>
</gene>
<dbReference type="MEROPS" id="C01.086"/>
<dbReference type="EMBL" id="ACGR01000044">
    <property type="protein sequence ID" value="EEJ59080.1"/>
    <property type="molecule type" value="Genomic_DNA"/>
</dbReference>
<name>C2E7N8_LACJH</name>
<evidence type="ECO:0008006" key="7">
    <source>
        <dbReference type="Google" id="ProtNLM"/>
    </source>
</evidence>
<dbReference type="AlphaFoldDB" id="C2E7N8"/>
<keyword evidence="4" id="KW-0788">Thiol protease</keyword>
<dbReference type="HOGENOM" id="CLU_2553990_0_0_9"/>
<dbReference type="GO" id="GO:0005737">
    <property type="term" value="C:cytoplasm"/>
    <property type="evidence" value="ECO:0007669"/>
    <property type="project" value="UniProtKB-SubCell"/>
</dbReference>
<evidence type="ECO:0000256" key="1">
    <source>
        <dbReference type="ARBA" id="ARBA00004496"/>
    </source>
</evidence>